<comment type="caution">
    <text evidence="1">The sequence shown here is derived from an EMBL/GenBank/DDBJ whole genome shotgun (WGS) entry which is preliminary data.</text>
</comment>
<reference evidence="1 2" key="1">
    <citation type="journal article" date="2020" name="Cell">
        <title>Large-Scale Comparative Analyses of Tick Genomes Elucidate Their Genetic Diversity and Vector Capacities.</title>
        <authorList>
            <consortium name="Tick Genome and Microbiome Consortium (TIGMIC)"/>
            <person name="Jia N."/>
            <person name="Wang J."/>
            <person name="Shi W."/>
            <person name="Du L."/>
            <person name="Sun Y."/>
            <person name="Zhan W."/>
            <person name="Jiang J.F."/>
            <person name="Wang Q."/>
            <person name="Zhang B."/>
            <person name="Ji P."/>
            <person name="Bell-Sakyi L."/>
            <person name="Cui X.M."/>
            <person name="Yuan T.T."/>
            <person name="Jiang B.G."/>
            <person name="Yang W.F."/>
            <person name="Lam T.T."/>
            <person name="Chang Q.C."/>
            <person name="Ding S.J."/>
            <person name="Wang X.J."/>
            <person name="Zhu J.G."/>
            <person name="Ruan X.D."/>
            <person name="Zhao L."/>
            <person name="Wei J.T."/>
            <person name="Ye R.Z."/>
            <person name="Que T.C."/>
            <person name="Du C.H."/>
            <person name="Zhou Y.H."/>
            <person name="Cheng J.X."/>
            <person name="Dai P.F."/>
            <person name="Guo W.B."/>
            <person name="Han X.H."/>
            <person name="Huang E.J."/>
            <person name="Li L.F."/>
            <person name="Wei W."/>
            <person name="Gao Y.C."/>
            <person name="Liu J.Z."/>
            <person name="Shao H.Z."/>
            <person name="Wang X."/>
            <person name="Wang C.C."/>
            <person name="Yang T.C."/>
            <person name="Huo Q.B."/>
            <person name="Li W."/>
            <person name="Chen H.Y."/>
            <person name="Chen S.E."/>
            <person name="Zhou L.G."/>
            <person name="Ni X.B."/>
            <person name="Tian J.H."/>
            <person name="Sheng Y."/>
            <person name="Liu T."/>
            <person name="Pan Y.S."/>
            <person name="Xia L.Y."/>
            <person name="Li J."/>
            <person name="Zhao F."/>
            <person name="Cao W.C."/>
        </authorList>
    </citation>
    <scope>NUCLEOTIDE SEQUENCE [LARGE SCALE GENOMIC DNA]</scope>
    <source>
        <strain evidence="1">HaeL-2018</strain>
    </source>
</reference>
<organism evidence="1 2">
    <name type="scientific">Haemaphysalis longicornis</name>
    <name type="common">Bush tick</name>
    <dbReference type="NCBI Taxonomy" id="44386"/>
    <lineage>
        <taxon>Eukaryota</taxon>
        <taxon>Metazoa</taxon>
        <taxon>Ecdysozoa</taxon>
        <taxon>Arthropoda</taxon>
        <taxon>Chelicerata</taxon>
        <taxon>Arachnida</taxon>
        <taxon>Acari</taxon>
        <taxon>Parasitiformes</taxon>
        <taxon>Ixodida</taxon>
        <taxon>Ixodoidea</taxon>
        <taxon>Ixodidae</taxon>
        <taxon>Haemaphysalinae</taxon>
        <taxon>Haemaphysalis</taxon>
    </lineage>
</organism>
<dbReference type="VEuPathDB" id="VectorBase:HLOH_061377"/>
<evidence type="ECO:0000313" key="1">
    <source>
        <dbReference type="EMBL" id="KAH9368503.1"/>
    </source>
</evidence>
<protein>
    <submittedName>
        <fullName evidence="1">Uncharacterized protein</fullName>
    </submittedName>
</protein>
<keyword evidence="2" id="KW-1185">Reference proteome</keyword>
<proteinExistence type="predicted"/>
<dbReference type="EMBL" id="JABSTR010000004">
    <property type="protein sequence ID" value="KAH9368503.1"/>
    <property type="molecule type" value="Genomic_DNA"/>
</dbReference>
<sequence length="188" mass="21632">MEYWKEKPADTCKLTKETHGALQPQTTQAMIEICRCCFEELHMSFVLLGKFQTDLLENRFGRYRRLAGSQCHVSIRQLYEGETKLRLQNTLPQIGTSSERTRSKADGDQHWENFHKRADVARPSCNVVVTAQALSKLTDIVPVLAYVAGYAVYIALKRLKCESCKDVLLWIRASRFQRRSNVQPCQGY</sequence>
<gene>
    <name evidence="1" type="ORF">HPB48_007258</name>
</gene>
<name>A0A9J6G0H1_HAELO</name>
<dbReference type="AlphaFoldDB" id="A0A9J6G0H1"/>
<evidence type="ECO:0000313" key="2">
    <source>
        <dbReference type="Proteomes" id="UP000821853"/>
    </source>
</evidence>
<accession>A0A9J6G0H1</accession>
<dbReference type="OrthoDB" id="6509703at2759"/>
<dbReference type="Proteomes" id="UP000821853">
    <property type="component" value="Chromosome 2"/>
</dbReference>